<dbReference type="Pfam" id="PF03171">
    <property type="entry name" value="2OG-FeII_Oxy"/>
    <property type="match status" value="1"/>
</dbReference>
<evidence type="ECO:0000313" key="8">
    <source>
        <dbReference type="Proteomes" id="UP001293593"/>
    </source>
</evidence>
<dbReference type="GO" id="GO:0016491">
    <property type="term" value="F:oxidoreductase activity"/>
    <property type="evidence" value="ECO:0007669"/>
    <property type="project" value="UniProtKB-KW"/>
</dbReference>
<keyword evidence="5" id="KW-0560">Oxidoreductase</keyword>
<gene>
    <name evidence="7" type="ORF">QN277_014327</name>
</gene>
<organism evidence="7 8">
    <name type="scientific">Acacia crassicarpa</name>
    <name type="common">northern wattle</name>
    <dbReference type="NCBI Taxonomy" id="499986"/>
    <lineage>
        <taxon>Eukaryota</taxon>
        <taxon>Viridiplantae</taxon>
        <taxon>Streptophyta</taxon>
        <taxon>Embryophyta</taxon>
        <taxon>Tracheophyta</taxon>
        <taxon>Spermatophyta</taxon>
        <taxon>Magnoliopsida</taxon>
        <taxon>eudicotyledons</taxon>
        <taxon>Gunneridae</taxon>
        <taxon>Pentapetalae</taxon>
        <taxon>rosids</taxon>
        <taxon>fabids</taxon>
        <taxon>Fabales</taxon>
        <taxon>Fabaceae</taxon>
        <taxon>Caesalpinioideae</taxon>
        <taxon>mimosoid clade</taxon>
        <taxon>Acacieae</taxon>
        <taxon>Acacia</taxon>
    </lineage>
</organism>
<dbReference type="GO" id="GO:0046872">
    <property type="term" value="F:metal ion binding"/>
    <property type="evidence" value="ECO:0007669"/>
    <property type="project" value="UniProtKB-KW"/>
</dbReference>
<evidence type="ECO:0000259" key="6">
    <source>
        <dbReference type="PROSITE" id="PS51471"/>
    </source>
</evidence>
<dbReference type="GO" id="GO:0031418">
    <property type="term" value="F:L-ascorbic acid binding"/>
    <property type="evidence" value="ECO:0007669"/>
    <property type="project" value="UniProtKB-KW"/>
</dbReference>
<feature type="domain" description="Fe2OG dioxygenase" evidence="6">
    <location>
        <begin position="211"/>
        <end position="311"/>
    </location>
</feature>
<dbReference type="Pfam" id="PF14226">
    <property type="entry name" value="DIOX_N"/>
    <property type="match status" value="1"/>
</dbReference>
<evidence type="ECO:0000256" key="1">
    <source>
        <dbReference type="ARBA" id="ARBA00008056"/>
    </source>
</evidence>
<accession>A0AAE1JJV8</accession>
<proteinExistence type="inferred from homology"/>
<comment type="caution">
    <text evidence="7">The sequence shown here is derived from an EMBL/GenBank/DDBJ whole genome shotgun (WGS) entry which is preliminary data.</text>
</comment>
<evidence type="ECO:0000313" key="7">
    <source>
        <dbReference type="EMBL" id="KAK4252785.1"/>
    </source>
</evidence>
<dbReference type="AlphaFoldDB" id="A0AAE1JJV8"/>
<dbReference type="PROSITE" id="PS51471">
    <property type="entry name" value="FE2OG_OXY"/>
    <property type="match status" value="1"/>
</dbReference>
<evidence type="ECO:0000256" key="4">
    <source>
        <dbReference type="ARBA" id="ARBA00023004"/>
    </source>
</evidence>
<name>A0AAE1JJV8_9FABA</name>
<evidence type="ECO:0000256" key="5">
    <source>
        <dbReference type="RuleBase" id="RU003682"/>
    </source>
</evidence>
<keyword evidence="3" id="KW-0847">Vitamin C</keyword>
<dbReference type="InterPro" id="IPR005123">
    <property type="entry name" value="Oxoglu/Fe-dep_dioxygenase_dom"/>
</dbReference>
<keyword evidence="8" id="KW-1185">Reference proteome</keyword>
<keyword evidence="4 5" id="KW-0408">Iron</keyword>
<sequence length="363" mass="40261">MAATINISSDFSEQASINSTKPVTIKSLSESGLTSIPSSFASKTLQDLPVLDSSEDAIPILDFSLLSSSNSKQRQKAIQDLGQACEEWGCFLLINHGIPESLINSMMEGLKGFFDLSDEEKREFQGKNIFDPIRCGSSFNTAAEKVHCWRDFFKAFVHPDFHFPHKPAGFSDTAFEYVKRIREITRELLKGVSESLGLEPNYISKAMGMESSFQVFIANFYPPCPEPELAVGIPPHSDQGLLTLFSENGINGLQTLHNGNWVKLNPPPNALMVNTADLLEILSNGKYKSNVHRAVLYSNATRITMATTNGPSFDQVIISPAAELVNETHPPAYTSCTYRQFYELYQSNSLDMKSALDRLRILA</sequence>
<dbReference type="InterPro" id="IPR027443">
    <property type="entry name" value="IPNS-like_sf"/>
</dbReference>
<evidence type="ECO:0000256" key="3">
    <source>
        <dbReference type="ARBA" id="ARBA00022896"/>
    </source>
</evidence>
<dbReference type="SUPFAM" id="SSF51197">
    <property type="entry name" value="Clavaminate synthase-like"/>
    <property type="match status" value="1"/>
</dbReference>
<dbReference type="InterPro" id="IPR050295">
    <property type="entry name" value="Plant_2OG-oxidoreductases"/>
</dbReference>
<dbReference type="InterPro" id="IPR026992">
    <property type="entry name" value="DIOX_N"/>
</dbReference>
<dbReference type="InterPro" id="IPR044861">
    <property type="entry name" value="IPNS-like_FE2OG_OXY"/>
</dbReference>
<reference evidence="7" key="1">
    <citation type="submission" date="2023-10" db="EMBL/GenBank/DDBJ databases">
        <title>Chromosome-level genome of the transformable northern wattle, Acacia crassicarpa.</title>
        <authorList>
            <person name="Massaro I."/>
            <person name="Sinha N.R."/>
            <person name="Poethig S."/>
            <person name="Leichty A.R."/>
        </authorList>
    </citation>
    <scope>NUCLEOTIDE SEQUENCE</scope>
    <source>
        <strain evidence="7">Acra3RX</strain>
        <tissue evidence="7">Leaf</tissue>
    </source>
</reference>
<dbReference type="EMBL" id="JAWXYG010000020">
    <property type="protein sequence ID" value="KAK4252785.1"/>
    <property type="molecule type" value="Genomic_DNA"/>
</dbReference>
<keyword evidence="2 5" id="KW-0479">Metal-binding</keyword>
<dbReference type="Gene3D" id="2.60.120.330">
    <property type="entry name" value="B-lactam Antibiotic, Isopenicillin N Synthase, Chain"/>
    <property type="match status" value="1"/>
</dbReference>
<comment type="similarity">
    <text evidence="1 5">Belongs to the iron/ascorbate-dependent oxidoreductase family.</text>
</comment>
<protein>
    <recommendedName>
        <fullName evidence="6">Fe2OG dioxygenase domain-containing protein</fullName>
    </recommendedName>
</protein>
<dbReference type="PANTHER" id="PTHR47991">
    <property type="entry name" value="OXOGLUTARATE/IRON-DEPENDENT DIOXYGENASE"/>
    <property type="match status" value="1"/>
</dbReference>
<evidence type="ECO:0000256" key="2">
    <source>
        <dbReference type="ARBA" id="ARBA00022723"/>
    </source>
</evidence>
<dbReference type="Proteomes" id="UP001293593">
    <property type="component" value="Unassembled WGS sequence"/>
</dbReference>